<reference evidence="1 2" key="2">
    <citation type="journal article" date="2000" name="Proc. Natl. Acad. Sci. U.S.A.">
        <title>Archaeal adaptation to higher temperatures revealed by genomic sequence of Thermoplasma volcanium.</title>
        <authorList>
            <person name="Kawashima T."/>
            <person name="Amano N."/>
            <person name="Koike H."/>
            <person name="Makino S."/>
            <person name="Higuchi S."/>
            <person name="Kawashima-Ohya Y."/>
            <person name="Watanabe K."/>
            <person name="Yamazaki M."/>
            <person name="Kanehori K."/>
            <person name="Kawamoto T."/>
            <person name="Nunoshiba T."/>
            <person name="Yamamoto Y."/>
            <person name="Aramaki H."/>
            <person name="Makino K."/>
            <person name="Suzuki M."/>
        </authorList>
    </citation>
    <scope>NUCLEOTIDE SEQUENCE [LARGE SCALE GENOMIC DNA]</scope>
    <source>
        <strain evidence="2">ATCC 51530 / DSM 4299 / JCM 9571 / NBRC 15438 / GSS1</strain>
    </source>
</reference>
<evidence type="ECO:0000313" key="2">
    <source>
        <dbReference type="Proteomes" id="UP000001017"/>
    </source>
</evidence>
<organism evidence="1 2">
    <name type="scientific">Thermoplasma volcanium (strain ATCC 51530 / DSM 4299 / JCM 9571 / NBRC 15438 / GSS1)</name>
    <dbReference type="NCBI Taxonomy" id="273116"/>
    <lineage>
        <taxon>Archaea</taxon>
        <taxon>Methanobacteriati</taxon>
        <taxon>Thermoplasmatota</taxon>
        <taxon>Thermoplasmata</taxon>
        <taxon>Thermoplasmatales</taxon>
        <taxon>Thermoplasmataceae</taxon>
        <taxon>Thermoplasma</taxon>
    </lineage>
</organism>
<dbReference type="RefSeq" id="WP_010916906.1">
    <property type="nucleotide sequence ID" value="NC_002689.2"/>
</dbReference>
<keyword evidence="2" id="KW-1185">Reference proteome</keyword>
<dbReference type="STRING" id="273116.gene:9381435"/>
<name>Q97B12_THEVO</name>
<dbReference type="PaxDb" id="273116-14324863"/>
<accession>Q97B12</accession>
<dbReference type="Gene3D" id="2.40.50.140">
    <property type="entry name" value="Nucleic acid-binding proteins"/>
    <property type="match status" value="1"/>
</dbReference>
<dbReference type="HOGENOM" id="CLU_1922919_0_0_2"/>
<sequence length="131" mass="15247">MGRLESESLKKFIAEHSKILETDNLNDIIDRLDNGTFYIDPSQIASDGLYSFISEIKDILAEREILKDNRTIKYMKIGLSFEMTLTLWNEEICYYRSMIKVGKKIKFVNCRVNFTRYGVEVSLGDRGFIVD</sequence>
<evidence type="ECO:0000313" key="1">
    <source>
        <dbReference type="EMBL" id="BAB59789.1"/>
    </source>
</evidence>
<dbReference type="EMBL" id="BA000011">
    <property type="protein sequence ID" value="BAB59789.1"/>
    <property type="molecule type" value="Genomic_DNA"/>
</dbReference>
<dbReference type="GeneID" id="1441754"/>
<protein>
    <submittedName>
        <fullName evidence="1">TVG0642496 protein</fullName>
    </submittedName>
</protein>
<dbReference type="eggNOG" id="arCOG07386">
    <property type="taxonomic scope" value="Archaea"/>
</dbReference>
<dbReference type="AlphaFoldDB" id="Q97B12"/>
<reference evidence="1 2" key="1">
    <citation type="journal article" date="1999" name="Proc. Jpn. Acad.">
        <title>Determination of the complete genomic DNA sequence of Thermoplasma volvanium GSS1.</title>
        <authorList>
            <person name="Kawashima T."/>
            <person name="Yamamoto Y."/>
            <person name="Aramaki H."/>
            <person name="Nunoshiba T."/>
            <person name="Kawamoto T."/>
            <person name="Watanabe K."/>
            <person name="Yamazaki M."/>
            <person name="Kanehori K."/>
            <person name="Amano N."/>
            <person name="Ohya Y."/>
            <person name="Makino K."/>
            <person name="Suzuki M."/>
        </authorList>
    </citation>
    <scope>NUCLEOTIDE SEQUENCE [LARGE SCALE GENOMIC DNA]</scope>
    <source>
        <strain evidence="2">ATCC 51530 / DSM 4299 / JCM 9571 / NBRC 15438 / GSS1</strain>
    </source>
</reference>
<proteinExistence type="predicted"/>
<dbReference type="KEGG" id="tvo:TVG0642496"/>
<dbReference type="Proteomes" id="UP000001017">
    <property type="component" value="Chromosome"/>
</dbReference>
<dbReference type="OrthoDB" id="378980at2157"/>
<dbReference type="InterPro" id="IPR012340">
    <property type="entry name" value="NA-bd_OB-fold"/>
</dbReference>
<gene>
    <name evidence="1" type="ORF">TVG0642496</name>
</gene>